<dbReference type="VEuPathDB" id="GiardiaDB:SS50377_28054"/>
<evidence type="ECO:0000256" key="1">
    <source>
        <dbReference type="ARBA" id="ARBA00022737"/>
    </source>
</evidence>
<dbReference type="Pfam" id="PF00076">
    <property type="entry name" value="RRM_1"/>
    <property type="match status" value="1"/>
</dbReference>
<accession>V6LEA5</accession>
<evidence type="ECO:0000256" key="4">
    <source>
        <dbReference type="SAM" id="MobiDB-lite"/>
    </source>
</evidence>
<sequence>MSNIIVNNIPEKFTVEQLFSLLDQANIPCSNRNVKIVKSNRTTRQNYTGRYCILNLESDVIAQTAIQAINQIVVTVESKEVQIRAMIFLPNFRALTEDPSLNIVVYNLPLELSSSDLYEIFADFGTVLSTSVNKKDTSNMGYVLFDKAETAVRAIQEADGKYLGPSKIIIKPFRTIEDRQRYNTEILVFSAGAATTFTSEAAAQRITEILPFVQFDGDICIRDDPRPAEVNCGGAAWIFTCKDHTMAARLISELNDMSYTFEGVNEPCRSVPKLSKGMLAKAKAQEQTRNREQFQESGANVQVFGLKMNTTEAEVRSFMEKFGDIENISAPRMTADIAQDLFHYNVLYKNSSQAEKAIAEATQLEQSLPERLSDNQLRVIKYTAKKEVKSTTRRGKDQEQRSGPM</sequence>
<keyword evidence="1" id="KW-0677">Repeat</keyword>
<evidence type="ECO:0000313" key="6">
    <source>
        <dbReference type="EMBL" id="EST42608.1"/>
    </source>
</evidence>
<dbReference type="Gene3D" id="3.30.70.330">
    <property type="match status" value="3"/>
</dbReference>
<feature type="domain" description="RRM" evidence="5">
    <location>
        <begin position="101"/>
        <end position="175"/>
    </location>
</feature>
<dbReference type="EMBL" id="AUWU02000008">
    <property type="protein sequence ID" value="KAH0570079.1"/>
    <property type="molecule type" value="Genomic_DNA"/>
</dbReference>
<reference evidence="7" key="2">
    <citation type="submission" date="2020-12" db="EMBL/GenBank/DDBJ databases">
        <title>New Spironucleus salmonicida genome in near-complete chromosomes.</title>
        <authorList>
            <person name="Xu F."/>
            <person name="Kurt Z."/>
            <person name="Jimenez-Gonzalez A."/>
            <person name="Astvaldsson A."/>
            <person name="Andersson J.O."/>
            <person name="Svard S.G."/>
        </authorList>
    </citation>
    <scope>NUCLEOTIDE SEQUENCE</scope>
    <source>
        <strain evidence="7">ATCC 50377</strain>
    </source>
</reference>
<dbReference type="Proteomes" id="UP000018208">
    <property type="component" value="Unassembled WGS sequence"/>
</dbReference>
<name>V6LEA5_9EUKA</name>
<keyword evidence="2 3" id="KW-0694">RNA-binding</keyword>
<evidence type="ECO:0000313" key="7">
    <source>
        <dbReference type="EMBL" id="KAH0570079.1"/>
    </source>
</evidence>
<gene>
    <name evidence="6" type="ORF">SS50377_17927</name>
    <name evidence="7" type="ORF">SS50377_28054</name>
</gene>
<dbReference type="PROSITE" id="PS50102">
    <property type="entry name" value="RRM"/>
    <property type="match status" value="1"/>
</dbReference>
<dbReference type="InterPro" id="IPR012677">
    <property type="entry name" value="Nucleotide-bd_a/b_plait_sf"/>
</dbReference>
<evidence type="ECO:0000259" key="5">
    <source>
        <dbReference type="PROSITE" id="PS50102"/>
    </source>
</evidence>
<dbReference type="SMART" id="SM00360">
    <property type="entry name" value="RRM"/>
    <property type="match status" value="3"/>
</dbReference>
<feature type="region of interest" description="Disordered" evidence="4">
    <location>
        <begin position="384"/>
        <end position="405"/>
    </location>
</feature>
<keyword evidence="8" id="KW-1185">Reference proteome</keyword>
<dbReference type="EMBL" id="KI546159">
    <property type="protein sequence ID" value="EST42608.1"/>
    <property type="molecule type" value="Genomic_DNA"/>
</dbReference>
<protein>
    <submittedName>
        <fullName evidence="6">Polyadenylate-binding protein</fullName>
    </submittedName>
</protein>
<dbReference type="GO" id="GO:0003723">
    <property type="term" value="F:RNA binding"/>
    <property type="evidence" value="ECO:0007669"/>
    <property type="project" value="UniProtKB-UniRule"/>
</dbReference>
<organism evidence="6">
    <name type="scientific">Spironucleus salmonicida</name>
    <dbReference type="NCBI Taxonomy" id="348837"/>
    <lineage>
        <taxon>Eukaryota</taxon>
        <taxon>Metamonada</taxon>
        <taxon>Diplomonadida</taxon>
        <taxon>Hexamitidae</taxon>
        <taxon>Hexamitinae</taxon>
        <taxon>Spironucleus</taxon>
    </lineage>
</organism>
<evidence type="ECO:0000256" key="3">
    <source>
        <dbReference type="PROSITE-ProRule" id="PRU00176"/>
    </source>
</evidence>
<dbReference type="CDD" id="cd00590">
    <property type="entry name" value="RRM_SF"/>
    <property type="match status" value="2"/>
</dbReference>
<evidence type="ECO:0000313" key="8">
    <source>
        <dbReference type="Proteomes" id="UP000018208"/>
    </source>
</evidence>
<reference evidence="6 7" key="1">
    <citation type="journal article" date="2014" name="PLoS Genet.">
        <title>The Genome of Spironucleus salmonicida Highlights a Fish Pathogen Adapted to Fluctuating Environments.</title>
        <authorList>
            <person name="Xu F."/>
            <person name="Jerlstrom-Hultqvist J."/>
            <person name="Einarsson E."/>
            <person name="Astvaldsson A."/>
            <person name="Svard S.G."/>
            <person name="Andersson J.O."/>
        </authorList>
    </citation>
    <scope>NUCLEOTIDE SEQUENCE</scope>
    <source>
        <strain evidence="7">ATCC 50377</strain>
    </source>
</reference>
<dbReference type="PANTHER" id="PTHR24012">
    <property type="entry name" value="RNA BINDING PROTEIN"/>
    <property type="match status" value="1"/>
</dbReference>
<dbReference type="OrthoDB" id="275748at2759"/>
<dbReference type="AlphaFoldDB" id="V6LEA5"/>
<dbReference type="InterPro" id="IPR000504">
    <property type="entry name" value="RRM_dom"/>
</dbReference>
<evidence type="ECO:0000256" key="2">
    <source>
        <dbReference type="ARBA" id="ARBA00022884"/>
    </source>
</evidence>
<dbReference type="SUPFAM" id="SSF54928">
    <property type="entry name" value="RNA-binding domain, RBD"/>
    <property type="match status" value="1"/>
</dbReference>
<dbReference type="InterPro" id="IPR035979">
    <property type="entry name" value="RBD_domain_sf"/>
</dbReference>
<proteinExistence type="predicted"/>